<dbReference type="InterPro" id="IPR020946">
    <property type="entry name" value="Flavin_mOase-like"/>
</dbReference>
<keyword evidence="2 6" id="KW-0285">Flavoprotein</keyword>
<accession>A0AAE0BSY9</accession>
<dbReference type="GO" id="GO:0050661">
    <property type="term" value="F:NADP binding"/>
    <property type="evidence" value="ECO:0007669"/>
    <property type="project" value="InterPro"/>
</dbReference>
<keyword evidence="6 7" id="KW-0503">Monooxygenase</keyword>
<evidence type="ECO:0000256" key="1">
    <source>
        <dbReference type="ARBA" id="ARBA00009183"/>
    </source>
</evidence>
<dbReference type="InterPro" id="IPR050346">
    <property type="entry name" value="FMO-like"/>
</dbReference>
<dbReference type="InterPro" id="IPR036188">
    <property type="entry name" value="FAD/NAD-bd_sf"/>
</dbReference>
<dbReference type="InterPro" id="IPR000960">
    <property type="entry name" value="Flavin_mOase"/>
</dbReference>
<evidence type="ECO:0000256" key="2">
    <source>
        <dbReference type="ARBA" id="ARBA00022630"/>
    </source>
</evidence>
<proteinExistence type="inferred from homology"/>
<organism evidence="7 8">
    <name type="scientific">Cymbomonas tetramitiformis</name>
    <dbReference type="NCBI Taxonomy" id="36881"/>
    <lineage>
        <taxon>Eukaryota</taxon>
        <taxon>Viridiplantae</taxon>
        <taxon>Chlorophyta</taxon>
        <taxon>Pyramimonadophyceae</taxon>
        <taxon>Pyramimonadales</taxon>
        <taxon>Pyramimonadaceae</taxon>
        <taxon>Cymbomonas</taxon>
    </lineage>
</organism>
<dbReference type="Pfam" id="PF00743">
    <property type="entry name" value="FMO-like"/>
    <property type="match status" value="2"/>
</dbReference>
<name>A0AAE0BSY9_9CHLO</name>
<evidence type="ECO:0000256" key="4">
    <source>
        <dbReference type="ARBA" id="ARBA00022857"/>
    </source>
</evidence>
<dbReference type="GO" id="GO:0004499">
    <property type="term" value="F:N,N-dimethylaniline monooxygenase activity"/>
    <property type="evidence" value="ECO:0007669"/>
    <property type="project" value="InterPro"/>
</dbReference>
<dbReference type="EMBL" id="LGRX02033225">
    <property type="protein sequence ID" value="KAK3242162.1"/>
    <property type="molecule type" value="Genomic_DNA"/>
</dbReference>
<evidence type="ECO:0000256" key="5">
    <source>
        <dbReference type="ARBA" id="ARBA00023002"/>
    </source>
</evidence>
<evidence type="ECO:0000313" key="7">
    <source>
        <dbReference type="EMBL" id="KAK3242162.1"/>
    </source>
</evidence>
<gene>
    <name evidence="7" type="ORF">CYMTET_48134</name>
</gene>
<keyword evidence="5 6" id="KW-0560">Oxidoreductase</keyword>
<dbReference type="Proteomes" id="UP001190700">
    <property type="component" value="Unassembled WGS sequence"/>
</dbReference>
<keyword evidence="3 6" id="KW-0274">FAD</keyword>
<evidence type="ECO:0000256" key="6">
    <source>
        <dbReference type="RuleBase" id="RU361177"/>
    </source>
</evidence>
<reference evidence="7 8" key="1">
    <citation type="journal article" date="2015" name="Genome Biol. Evol.">
        <title>Comparative Genomics of a Bacterivorous Green Alga Reveals Evolutionary Causalities and Consequences of Phago-Mixotrophic Mode of Nutrition.</title>
        <authorList>
            <person name="Burns J.A."/>
            <person name="Paasch A."/>
            <person name="Narechania A."/>
            <person name="Kim E."/>
        </authorList>
    </citation>
    <scope>NUCLEOTIDE SEQUENCE [LARGE SCALE GENOMIC DNA]</scope>
    <source>
        <strain evidence="7 8">PLY_AMNH</strain>
    </source>
</reference>
<dbReference type="Gene3D" id="3.50.50.60">
    <property type="entry name" value="FAD/NAD(P)-binding domain"/>
    <property type="match status" value="2"/>
</dbReference>
<dbReference type="GO" id="GO:0050660">
    <property type="term" value="F:flavin adenine dinucleotide binding"/>
    <property type="evidence" value="ECO:0007669"/>
    <property type="project" value="InterPro"/>
</dbReference>
<comment type="cofactor">
    <cofactor evidence="6">
        <name>FAD</name>
        <dbReference type="ChEBI" id="CHEBI:57692"/>
    </cofactor>
</comment>
<evidence type="ECO:0000256" key="3">
    <source>
        <dbReference type="ARBA" id="ARBA00022827"/>
    </source>
</evidence>
<comment type="similarity">
    <text evidence="1 6">Belongs to the FMO family.</text>
</comment>
<keyword evidence="8" id="KW-1185">Reference proteome</keyword>
<dbReference type="PRINTS" id="PR00370">
    <property type="entry name" value="FMOXYGENASE"/>
</dbReference>
<evidence type="ECO:0000313" key="8">
    <source>
        <dbReference type="Proteomes" id="UP001190700"/>
    </source>
</evidence>
<protein>
    <recommendedName>
        <fullName evidence="6">Flavin-containing monooxygenase</fullName>
        <ecNumber evidence="6">1.-.-.-</ecNumber>
    </recommendedName>
</protein>
<dbReference type="EC" id="1.-.-.-" evidence="6"/>
<comment type="caution">
    <text evidence="7">The sequence shown here is derived from an EMBL/GenBank/DDBJ whole genome shotgun (WGS) entry which is preliminary data.</text>
</comment>
<dbReference type="AlphaFoldDB" id="A0AAE0BSY9"/>
<keyword evidence="4" id="KW-0521">NADP</keyword>
<sequence>MRTSFASPTVSSHNEAVSPEPLHVAVVGAGAAGLAAARELREEGHHVTVFEQGESVGGVWVYDETVEDDPLGIAENRQQVHSSMYQNLRTNLPREVMGYSDFWFGQIFEDERRFCTHREVRLYLEAFADHFQLRSLVQVNTQVQRVVPVPAPQSAGTTAHDRAEWPRWQVTVNSSMDPANSEELLFDGVVVCNGHYSQPRLPQVPGADVFPGLVMHSHNYRKPEDFAGQRVLVIGASASGEDVAREIAERADVVHLAARSWQNPAWADATEPIGPRLNVYRRPMPAQLHADGRVDFTNGVEADVDTVIYCTGYEYKFKFLEDAKLFAVEDNYISPLYEHIFVPQVAPTLSFIGLPWKVVPFPQFELQAKYIARALSGRLELPSAKEMQAAISEWEKCLAPEGPRPRHHAHMLGDEQFAYNNRLCAACGVEPLAAWRESMYYATGKNKRARPEEYRDIWTDEALREEARQVEERAGRLPVVSLSSME</sequence>
<dbReference type="SUPFAM" id="SSF51905">
    <property type="entry name" value="FAD/NAD(P)-binding domain"/>
    <property type="match status" value="2"/>
</dbReference>
<dbReference type="PANTHER" id="PTHR23023">
    <property type="entry name" value="DIMETHYLANILINE MONOOXYGENASE"/>
    <property type="match status" value="1"/>
</dbReference>